<evidence type="ECO:0000256" key="6">
    <source>
        <dbReference type="SAM" id="Phobius"/>
    </source>
</evidence>
<dbReference type="SUPFAM" id="SSF56112">
    <property type="entry name" value="Protein kinase-like (PK-like)"/>
    <property type="match status" value="1"/>
</dbReference>
<dbReference type="Pfam" id="PF00069">
    <property type="entry name" value="Pkinase"/>
    <property type="match status" value="1"/>
</dbReference>
<dbReference type="InterPro" id="IPR000719">
    <property type="entry name" value="Prot_kinase_dom"/>
</dbReference>
<proteinExistence type="predicted"/>
<dbReference type="OrthoDB" id="9813021at2"/>
<organism evidence="8 9">
    <name type="scientific">Cnuella takakiae</name>
    <dbReference type="NCBI Taxonomy" id="1302690"/>
    <lineage>
        <taxon>Bacteria</taxon>
        <taxon>Pseudomonadati</taxon>
        <taxon>Bacteroidota</taxon>
        <taxon>Chitinophagia</taxon>
        <taxon>Chitinophagales</taxon>
        <taxon>Chitinophagaceae</taxon>
        <taxon>Cnuella</taxon>
    </lineage>
</organism>
<keyword evidence="2" id="KW-0547">Nucleotide-binding</keyword>
<evidence type="ECO:0000259" key="7">
    <source>
        <dbReference type="PROSITE" id="PS50011"/>
    </source>
</evidence>
<keyword evidence="6" id="KW-0472">Membrane</keyword>
<dbReference type="InterPro" id="IPR011990">
    <property type="entry name" value="TPR-like_helical_dom_sf"/>
</dbReference>
<dbReference type="Gene3D" id="1.25.40.10">
    <property type="entry name" value="Tetratricopeptide repeat domain"/>
    <property type="match status" value="1"/>
</dbReference>
<name>A0A1M4UWC3_9BACT</name>
<dbReference type="PROSITE" id="PS50011">
    <property type="entry name" value="PROTEIN_KINASE_DOM"/>
    <property type="match status" value="1"/>
</dbReference>
<keyword evidence="4" id="KW-0067">ATP-binding</keyword>
<evidence type="ECO:0000313" key="9">
    <source>
        <dbReference type="Proteomes" id="UP000184368"/>
    </source>
</evidence>
<dbReference type="Gene3D" id="1.10.510.10">
    <property type="entry name" value="Transferase(Phosphotransferase) domain 1"/>
    <property type="match status" value="1"/>
</dbReference>
<reference evidence="8 9" key="1">
    <citation type="submission" date="2016-11" db="EMBL/GenBank/DDBJ databases">
        <authorList>
            <person name="Jaros S."/>
            <person name="Januszkiewicz K."/>
            <person name="Wedrychowicz H."/>
        </authorList>
    </citation>
    <scope>NUCLEOTIDE SEQUENCE [LARGE SCALE GENOMIC DNA]</scope>
    <source>
        <strain evidence="8 9">DSM 26897</strain>
    </source>
</reference>
<feature type="transmembrane region" description="Helical" evidence="6">
    <location>
        <begin position="388"/>
        <end position="408"/>
    </location>
</feature>
<evidence type="ECO:0000256" key="4">
    <source>
        <dbReference type="ARBA" id="ARBA00022840"/>
    </source>
</evidence>
<sequence>MSKVFTITEGLENMGALKTGGQGSVYKARRMGPIITAVKLLPTPIHSESEHDKHYVDFLNEVAKLKRVSEQPNPNIVKILSSGITESGSLPFIEMEFIEGPDLEELLQPPHEPIFTIKEAIKVADHLSNALAHCHRLGIRHGDIKSNNVKFNIHTGNYVLLDFGLAIMSDEQRRTSLRQAGAIEFMAPEQNDGLLLPQSDIYAFGIILFELLAGRVPFPLSNRNEHARNEVRLQHMEATVPDPMTLRAEHLPEGWSSEKKDRESHVPQWLLDMIAQCLEKKPDARFKDGAALQEFLVLHSTQTRKTGNITAAPTTAWQQENEQLRREKSELQKSLQQQTEQVQAKEQELVNLRVALTRKDRELQAYANRPEPAIAPAQRQPARRDRSLRLPMILLGLFIIGAIIYMAISNLFAGKQEATKKPVTTIEQPKETKAEQPRKVIGEYKVVNDRAYFHNEADEASRRGAYLVPSEEIIKALEEQGDFIYTEFTNSRGQTSKGWLQKADLMPLEEWQAQEATKPVQLTKIEINQQLQQAKQLLEQGNKDDAIEIYKTLAAQEVPEALFEYGNRALKAEHSGLDCNSAFGMVEKAAERDYTPAKRTLGFLYLFGQNQQVLRVAKYNRCSFDRDIVRGSRLLMQAISEGDSTASEILNDFNKQQGEDGDVQ</sequence>
<evidence type="ECO:0000256" key="1">
    <source>
        <dbReference type="ARBA" id="ARBA00022679"/>
    </source>
</evidence>
<keyword evidence="9" id="KW-1185">Reference proteome</keyword>
<evidence type="ECO:0000256" key="5">
    <source>
        <dbReference type="SAM" id="Coils"/>
    </source>
</evidence>
<evidence type="ECO:0000256" key="3">
    <source>
        <dbReference type="ARBA" id="ARBA00022777"/>
    </source>
</evidence>
<accession>A0A1M4UWC3</accession>
<feature type="domain" description="Protein kinase" evidence="7">
    <location>
        <begin position="11"/>
        <end position="296"/>
    </location>
</feature>
<dbReference type="STRING" id="1302690.BUE76_13350"/>
<dbReference type="SUPFAM" id="SSF81901">
    <property type="entry name" value="HCP-like"/>
    <property type="match status" value="1"/>
</dbReference>
<dbReference type="PANTHER" id="PTHR43289">
    <property type="entry name" value="MITOGEN-ACTIVATED PROTEIN KINASE KINASE KINASE 20-RELATED"/>
    <property type="match status" value="1"/>
</dbReference>
<keyword evidence="1" id="KW-0808">Transferase</keyword>
<dbReference type="CDD" id="cd14014">
    <property type="entry name" value="STKc_PknB_like"/>
    <property type="match status" value="1"/>
</dbReference>
<feature type="coiled-coil region" evidence="5">
    <location>
        <begin position="314"/>
        <end position="362"/>
    </location>
</feature>
<keyword evidence="3 8" id="KW-0418">Kinase</keyword>
<dbReference type="EMBL" id="FQUO01000002">
    <property type="protein sequence ID" value="SHE61071.1"/>
    <property type="molecule type" value="Genomic_DNA"/>
</dbReference>
<dbReference type="PANTHER" id="PTHR43289:SF34">
    <property type="entry name" value="SERINE_THREONINE-PROTEIN KINASE YBDM-RELATED"/>
    <property type="match status" value="1"/>
</dbReference>
<keyword evidence="6" id="KW-0812">Transmembrane</keyword>
<dbReference type="Gene3D" id="3.30.200.20">
    <property type="entry name" value="Phosphorylase Kinase, domain 1"/>
    <property type="match status" value="1"/>
</dbReference>
<keyword evidence="8" id="KW-0723">Serine/threonine-protein kinase</keyword>
<evidence type="ECO:0000256" key="2">
    <source>
        <dbReference type="ARBA" id="ARBA00022741"/>
    </source>
</evidence>
<protein>
    <submittedName>
        <fullName evidence="8">Serine/threonine protein kinase</fullName>
    </submittedName>
</protein>
<evidence type="ECO:0000313" key="8">
    <source>
        <dbReference type="EMBL" id="SHE61071.1"/>
    </source>
</evidence>
<gene>
    <name evidence="8" type="ORF">SAMN05444008_10270</name>
</gene>
<dbReference type="SMART" id="SM00220">
    <property type="entry name" value="S_TKc"/>
    <property type="match status" value="1"/>
</dbReference>
<keyword evidence="5" id="KW-0175">Coiled coil</keyword>
<dbReference type="GO" id="GO:0005524">
    <property type="term" value="F:ATP binding"/>
    <property type="evidence" value="ECO:0007669"/>
    <property type="project" value="UniProtKB-KW"/>
</dbReference>
<dbReference type="AlphaFoldDB" id="A0A1M4UWC3"/>
<dbReference type="InterPro" id="IPR011009">
    <property type="entry name" value="Kinase-like_dom_sf"/>
</dbReference>
<dbReference type="Proteomes" id="UP000184368">
    <property type="component" value="Unassembled WGS sequence"/>
</dbReference>
<dbReference type="GO" id="GO:0004674">
    <property type="term" value="F:protein serine/threonine kinase activity"/>
    <property type="evidence" value="ECO:0007669"/>
    <property type="project" value="UniProtKB-KW"/>
</dbReference>
<dbReference type="RefSeq" id="WP_073039640.1">
    <property type="nucleotide sequence ID" value="NZ_FQUO01000002.1"/>
</dbReference>
<keyword evidence="6" id="KW-1133">Transmembrane helix</keyword>